<feature type="compositionally biased region" description="Polar residues" evidence="6">
    <location>
        <begin position="1"/>
        <end position="12"/>
    </location>
</feature>
<keyword evidence="4" id="KW-0498">Mitosis</keyword>
<dbReference type="PANTHER" id="PTHR14728:SF2">
    <property type="entry name" value="PROTEIN AURORA BOREALIS"/>
    <property type="match status" value="1"/>
</dbReference>
<organism evidence="7 8">
    <name type="scientific">Danaus plexippus plexippus</name>
    <dbReference type="NCBI Taxonomy" id="278856"/>
    <lineage>
        <taxon>Eukaryota</taxon>
        <taxon>Metazoa</taxon>
        <taxon>Ecdysozoa</taxon>
        <taxon>Arthropoda</taxon>
        <taxon>Hexapoda</taxon>
        <taxon>Insecta</taxon>
        <taxon>Pterygota</taxon>
        <taxon>Neoptera</taxon>
        <taxon>Endopterygota</taxon>
        <taxon>Lepidoptera</taxon>
        <taxon>Glossata</taxon>
        <taxon>Ditrysia</taxon>
        <taxon>Papilionoidea</taxon>
        <taxon>Nymphalidae</taxon>
        <taxon>Danainae</taxon>
        <taxon>Danaini</taxon>
        <taxon>Danaina</taxon>
        <taxon>Danaus</taxon>
        <taxon>Danaus</taxon>
    </lineage>
</organism>
<evidence type="ECO:0000313" key="7">
    <source>
        <dbReference type="EMBL" id="OWR43868.1"/>
    </source>
</evidence>
<dbReference type="EMBL" id="AGBW02013205">
    <property type="protein sequence ID" value="OWR43868.1"/>
    <property type="molecule type" value="Genomic_DNA"/>
</dbReference>
<evidence type="ECO:0000256" key="1">
    <source>
        <dbReference type="ARBA" id="ARBA00010963"/>
    </source>
</evidence>
<accession>A0A212EQV4</accession>
<name>A0A212EQV4_DANPL</name>
<comment type="similarity">
    <text evidence="1">Belongs to the BORA family.</text>
</comment>
<feature type="region of interest" description="Disordered" evidence="6">
    <location>
        <begin position="347"/>
        <end position="374"/>
    </location>
</feature>
<dbReference type="GO" id="GO:0007088">
    <property type="term" value="P:regulation of mitotic nuclear division"/>
    <property type="evidence" value="ECO:0007669"/>
    <property type="project" value="TreeGrafter"/>
</dbReference>
<evidence type="ECO:0000256" key="4">
    <source>
        <dbReference type="ARBA" id="ARBA00022776"/>
    </source>
</evidence>
<keyword evidence="8" id="KW-1185">Reference proteome</keyword>
<evidence type="ECO:0000256" key="6">
    <source>
        <dbReference type="SAM" id="MobiDB-lite"/>
    </source>
</evidence>
<gene>
    <name evidence="7" type="ORF">KGM_215863</name>
</gene>
<proteinExistence type="inferred from homology"/>
<dbReference type="AlphaFoldDB" id="A0A212EQV4"/>
<keyword evidence="3" id="KW-0132">Cell division</keyword>
<feature type="region of interest" description="Disordered" evidence="6">
    <location>
        <begin position="1"/>
        <end position="22"/>
    </location>
</feature>
<evidence type="ECO:0000313" key="8">
    <source>
        <dbReference type="Proteomes" id="UP000007151"/>
    </source>
</evidence>
<sequence>MSNKNDSPNNRKATPPTKGKIRNPFDKVLIEKLHKPICSPGMCKIYKKKNRGSFRWDIDQACVLVPTEIVACNSQFEPSPDIALEKIAEEANEKFFSQEMVMPSPMETSKKVIPLQTSLETSIQINTSIKESIVTRDVSAQTVLTLPPKLPPELENLLKTYYTYTQDQSQNIFDEYEVTANGSLRRKLFFEERDVEHSDHYDSEQTDDEIHIDARPSSSYEAHTPVTISPNLSCNQALKGMKRTFGTPLCKGQNKPSYRNKILDVVDFCLSPIEFRTPKRCVATSSLASVSPIPKAMSSDDEKNNFTSPESEAMATCLSCIESETEVDKKSTCFCITPTKIILKRSTSLKDSPHRNRKGSLSEKRSLSMSSLNRSRSVQKLDFSMDMSIDGSIHDKSQEISPKTKASWSIVEDSNFNYAKETHKESHEVQSSTKLFSVNLLDDTPIKGKHKTSVLTHEISKIRGQVMLSPLHMSLDNSLDNFDIPLSMEEKKIDFNTVDIKLLTENSQFDSNRTENSIFKRVDSGFNENTFYANASSYYESAIKPSELTVTKQNKALKEISNVNWMRVDSGFNDTDSIQLYDSKKNSRYQGARLPEKENVDEFDRLNKNEPMSMSDFITEDITFNCNFSSTPSKTKSRKVNS</sequence>
<dbReference type="GO" id="GO:0005737">
    <property type="term" value="C:cytoplasm"/>
    <property type="evidence" value="ECO:0007669"/>
    <property type="project" value="TreeGrafter"/>
</dbReference>
<evidence type="ECO:0000256" key="2">
    <source>
        <dbReference type="ARBA" id="ARBA00020055"/>
    </source>
</evidence>
<dbReference type="Pfam" id="PF15280">
    <property type="entry name" value="BORA_N"/>
    <property type="match status" value="1"/>
</dbReference>
<dbReference type="eggNOG" id="ENOG502RTFJ">
    <property type="taxonomic scope" value="Eukaryota"/>
</dbReference>
<comment type="caution">
    <text evidence="7">The sequence shown here is derived from an EMBL/GenBank/DDBJ whole genome shotgun (WGS) entry which is preliminary data.</text>
</comment>
<dbReference type="PRINTS" id="PR02038">
    <property type="entry name" value="AURORABORA"/>
</dbReference>
<dbReference type="GO" id="GO:0051301">
    <property type="term" value="P:cell division"/>
    <property type="evidence" value="ECO:0007669"/>
    <property type="project" value="UniProtKB-KW"/>
</dbReference>
<protein>
    <recommendedName>
        <fullName evidence="2">Protein aurora borealis</fullName>
    </recommendedName>
</protein>
<keyword evidence="5" id="KW-0131">Cell cycle</keyword>
<reference evidence="7 8" key="1">
    <citation type="journal article" date="2011" name="Cell">
        <title>The monarch butterfly genome yields insights into long-distance migration.</title>
        <authorList>
            <person name="Zhan S."/>
            <person name="Merlin C."/>
            <person name="Boore J.L."/>
            <person name="Reppert S.M."/>
        </authorList>
    </citation>
    <scope>NUCLEOTIDE SEQUENCE [LARGE SCALE GENOMIC DNA]</scope>
    <source>
        <strain evidence="7">F-2</strain>
    </source>
</reference>
<evidence type="ECO:0000256" key="3">
    <source>
        <dbReference type="ARBA" id="ARBA00022618"/>
    </source>
</evidence>
<dbReference type="PANTHER" id="PTHR14728">
    <property type="entry name" value="PROTEIN AURORA BOREALIS"/>
    <property type="match status" value="1"/>
</dbReference>
<dbReference type="STRING" id="278856.A0A212EQV4"/>
<dbReference type="GO" id="GO:0005634">
    <property type="term" value="C:nucleus"/>
    <property type="evidence" value="ECO:0007669"/>
    <property type="project" value="TreeGrafter"/>
</dbReference>
<dbReference type="GO" id="GO:0060236">
    <property type="term" value="P:regulation of mitotic spindle organization"/>
    <property type="evidence" value="ECO:0007669"/>
    <property type="project" value="TreeGrafter"/>
</dbReference>
<dbReference type="OrthoDB" id="10020858at2759"/>
<dbReference type="GO" id="GO:0019901">
    <property type="term" value="F:protein kinase binding"/>
    <property type="evidence" value="ECO:0007669"/>
    <property type="project" value="TreeGrafter"/>
</dbReference>
<dbReference type="KEGG" id="dpl:KGM_215863"/>
<dbReference type="InterPro" id="IPR023252">
    <property type="entry name" value="Aurora_borealis_protein"/>
</dbReference>
<evidence type="ECO:0000256" key="5">
    <source>
        <dbReference type="ARBA" id="ARBA00023306"/>
    </source>
</evidence>
<dbReference type="Proteomes" id="UP000007151">
    <property type="component" value="Unassembled WGS sequence"/>
</dbReference>